<dbReference type="InterPro" id="IPR011009">
    <property type="entry name" value="Kinase-like_dom_sf"/>
</dbReference>
<comment type="similarity">
    <text evidence="5">Belongs to the cysteine-rich repeat secretory protein family.</text>
</comment>
<dbReference type="InterPro" id="IPR038408">
    <property type="entry name" value="GNK2_sf"/>
</dbReference>
<organism evidence="9 10">
    <name type="scientific">Trifolium medium</name>
    <dbReference type="NCBI Taxonomy" id="97028"/>
    <lineage>
        <taxon>Eukaryota</taxon>
        <taxon>Viridiplantae</taxon>
        <taxon>Streptophyta</taxon>
        <taxon>Embryophyta</taxon>
        <taxon>Tracheophyta</taxon>
        <taxon>Spermatophyta</taxon>
        <taxon>Magnoliopsida</taxon>
        <taxon>eudicotyledons</taxon>
        <taxon>Gunneridae</taxon>
        <taxon>Pentapetalae</taxon>
        <taxon>rosids</taxon>
        <taxon>fabids</taxon>
        <taxon>Fabales</taxon>
        <taxon>Fabaceae</taxon>
        <taxon>Papilionoideae</taxon>
        <taxon>50 kb inversion clade</taxon>
        <taxon>NPAAA clade</taxon>
        <taxon>Hologalegina</taxon>
        <taxon>IRL clade</taxon>
        <taxon>Trifolieae</taxon>
        <taxon>Trifolium</taxon>
    </lineage>
</organism>
<comment type="subcellular location">
    <subcellularLocation>
        <location evidence="1">Secreted</location>
    </subcellularLocation>
</comment>
<keyword evidence="3 7" id="KW-0732">Signal</keyword>
<feature type="signal peptide" evidence="7">
    <location>
        <begin position="1"/>
        <end position="28"/>
    </location>
</feature>
<keyword evidence="9" id="KW-0675">Receptor</keyword>
<protein>
    <submittedName>
        <fullName evidence="9">Cysteine-rich receptor-like protein kinase 25-like</fullName>
    </submittedName>
</protein>
<reference evidence="9 10" key="1">
    <citation type="journal article" date="2018" name="Front. Plant Sci.">
        <title>Red Clover (Trifolium pratense) and Zigzag Clover (T. medium) - A Picture of Genomic Similarities and Differences.</title>
        <authorList>
            <person name="Dluhosova J."/>
            <person name="Istvanek J."/>
            <person name="Nedelnik J."/>
            <person name="Repkova J."/>
        </authorList>
    </citation>
    <scope>NUCLEOTIDE SEQUENCE [LARGE SCALE GENOMIC DNA]</scope>
    <source>
        <strain evidence="10">cv. 10/8</strain>
        <tissue evidence="9">Leaf</tissue>
    </source>
</reference>
<evidence type="ECO:0000256" key="2">
    <source>
        <dbReference type="ARBA" id="ARBA00022525"/>
    </source>
</evidence>
<dbReference type="PANTHER" id="PTHR32411:SF43">
    <property type="entry name" value="CYSTEINE-RICH REPEAT SECRETORY PROTEIN 38"/>
    <property type="match status" value="1"/>
</dbReference>
<dbReference type="PROSITE" id="PS51473">
    <property type="entry name" value="GNK2"/>
    <property type="match status" value="2"/>
</dbReference>
<evidence type="ECO:0000256" key="3">
    <source>
        <dbReference type="ARBA" id="ARBA00022729"/>
    </source>
</evidence>
<keyword evidence="6" id="KW-1133">Transmembrane helix</keyword>
<feature type="domain" description="Gnk2-homologous" evidence="8">
    <location>
        <begin position="150"/>
        <end position="251"/>
    </location>
</feature>
<comment type="caution">
    <text evidence="9">The sequence shown here is derived from an EMBL/GenBank/DDBJ whole genome shotgun (WGS) entry which is preliminary data.</text>
</comment>
<dbReference type="PANTHER" id="PTHR32411">
    <property type="entry name" value="CYSTEINE-RICH REPEAT SECRETORY PROTEIN 38-RELATED"/>
    <property type="match status" value="1"/>
</dbReference>
<evidence type="ECO:0000259" key="8">
    <source>
        <dbReference type="PROSITE" id="PS51473"/>
    </source>
</evidence>
<feature type="domain" description="Gnk2-homologous" evidence="8">
    <location>
        <begin position="33"/>
        <end position="143"/>
    </location>
</feature>
<dbReference type="Gene3D" id="3.30.430.20">
    <property type="entry name" value="Gnk2 domain, C-X8-C-X2-C motif"/>
    <property type="match status" value="2"/>
</dbReference>
<name>A0A392LYZ9_9FABA</name>
<dbReference type="CDD" id="cd23509">
    <property type="entry name" value="Gnk2-like"/>
    <property type="match status" value="2"/>
</dbReference>
<evidence type="ECO:0000313" key="10">
    <source>
        <dbReference type="Proteomes" id="UP000265520"/>
    </source>
</evidence>
<dbReference type="Gene3D" id="3.30.200.20">
    <property type="entry name" value="Phosphorylase Kinase, domain 1"/>
    <property type="match status" value="1"/>
</dbReference>
<keyword evidence="9" id="KW-0418">Kinase</keyword>
<feature type="transmembrane region" description="Helical" evidence="6">
    <location>
        <begin position="274"/>
        <end position="295"/>
    </location>
</feature>
<gene>
    <name evidence="9" type="ORF">A2U01_0000975</name>
</gene>
<evidence type="ECO:0000256" key="4">
    <source>
        <dbReference type="ARBA" id="ARBA00022737"/>
    </source>
</evidence>
<dbReference type="InterPro" id="IPR050581">
    <property type="entry name" value="CRR_secretory_protein"/>
</dbReference>
<feature type="chain" id="PRO_5017246451" evidence="7">
    <location>
        <begin position="29"/>
        <end position="348"/>
    </location>
</feature>
<evidence type="ECO:0000256" key="6">
    <source>
        <dbReference type="SAM" id="Phobius"/>
    </source>
</evidence>
<keyword evidence="2" id="KW-0964">Secreted</keyword>
<dbReference type="SUPFAM" id="SSF56112">
    <property type="entry name" value="Protein kinase-like (PK-like)"/>
    <property type="match status" value="1"/>
</dbReference>
<proteinExistence type="inferred from homology"/>
<keyword evidence="10" id="KW-1185">Reference proteome</keyword>
<dbReference type="Proteomes" id="UP000265520">
    <property type="component" value="Unassembled WGS sequence"/>
</dbReference>
<feature type="non-terminal residue" evidence="9">
    <location>
        <position position="348"/>
    </location>
</feature>
<dbReference type="Pfam" id="PF01657">
    <property type="entry name" value="Stress-antifung"/>
    <property type="match status" value="2"/>
</dbReference>
<keyword evidence="6" id="KW-0812">Transmembrane</keyword>
<evidence type="ECO:0000313" key="9">
    <source>
        <dbReference type="EMBL" id="MCH80211.1"/>
    </source>
</evidence>
<evidence type="ECO:0000256" key="1">
    <source>
        <dbReference type="ARBA" id="ARBA00004613"/>
    </source>
</evidence>
<keyword evidence="4" id="KW-0677">Repeat</keyword>
<evidence type="ECO:0000256" key="7">
    <source>
        <dbReference type="SAM" id="SignalP"/>
    </source>
</evidence>
<dbReference type="InterPro" id="IPR002902">
    <property type="entry name" value="GNK2"/>
</dbReference>
<dbReference type="EMBL" id="LXQA010000800">
    <property type="protein sequence ID" value="MCH80211.1"/>
    <property type="molecule type" value="Genomic_DNA"/>
</dbReference>
<sequence>MTTAPKYNCVLLSICLFMMLNLFITTKATPTYTASYCTNTSAPNTILDDFFFRFSRYHRFSWASWRPWTPGYYLRYVKIYKWNFTTTSKSFEGLILCRRDVTATICDQCVTAAFKEIRIRCPIQAEALIWYDECFLRYTNSYFSVDNIVPGANLDDGNIDSGVDLGRFNQSLYGLLNRLVTEAAVAMKFAAGKTAVTESMKLYGLVQCTDELRNSECEKCLRNAIGTLPNGKQGARALLPFCNVRYQLYPFFNLSSPSGDRKLDRPDTNAVADLMAAVIVFILCILCPGCCSYLMKKKRLMPSLMENFGDEIPTLESLQFNLATLEAATNQFSFQNKIGSGGFGEVYK</sequence>
<dbReference type="AlphaFoldDB" id="A0A392LYZ9"/>
<dbReference type="GO" id="GO:0016301">
    <property type="term" value="F:kinase activity"/>
    <property type="evidence" value="ECO:0007669"/>
    <property type="project" value="UniProtKB-KW"/>
</dbReference>
<evidence type="ECO:0000256" key="5">
    <source>
        <dbReference type="ARBA" id="ARBA00038515"/>
    </source>
</evidence>
<dbReference type="GO" id="GO:0005576">
    <property type="term" value="C:extracellular region"/>
    <property type="evidence" value="ECO:0007669"/>
    <property type="project" value="UniProtKB-SubCell"/>
</dbReference>
<keyword evidence="9" id="KW-0808">Transferase</keyword>
<accession>A0A392LYZ9</accession>
<keyword evidence="6" id="KW-0472">Membrane</keyword>